<evidence type="ECO:0000313" key="3">
    <source>
        <dbReference type="Proteomes" id="UP000672526"/>
    </source>
</evidence>
<organism evidence="2 3">
    <name type="scientific">Paraburkholderia haematera</name>
    <dbReference type="NCBI Taxonomy" id="2793077"/>
    <lineage>
        <taxon>Bacteria</taxon>
        <taxon>Pseudomonadati</taxon>
        <taxon>Pseudomonadota</taxon>
        <taxon>Betaproteobacteria</taxon>
        <taxon>Burkholderiales</taxon>
        <taxon>Burkholderiaceae</taxon>
        <taxon>Paraburkholderia</taxon>
    </lineage>
</organism>
<dbReference type="Proteomes" id="UP000672526">
    <property type="component" value="Unassembled WGS sequence"/>
</dbReference>
<evidence type="ECO:0000256" key="1">
    <source>
        <dbReference type="SAM" id="MobiDB-lite"/>
    </source>
</evidence>
<dbReference type="RefSeq" id="WP_211615931.1">
    <property type="nucleotide sequence ID" value="NZ_CAJNBK010000028.1"/>
</dbReference>
<gene>
    <name evidence="2" type="ORF">R69888_06038</name>
</gene>
<proteinExistence type="predicted"/>
<feature type="region of interest" description="Disordered" evidence="1">
    <location>
        <begin position="816"/>
        <end position="853"/>
    </location>
</feature>
<feature type="region of interest" description="Disordered" evidence="1">
    <location>
        <begin position="465"/>
        <end position="489"/>
    </location>
</feature>
<feature type="compositionally biased region" description="Pro residues" evidence="1">
    <location>
        <begin position="826"/>
        <end position="842"/>
    </location>
</feature>
<evidence type="ECO:0008006" key="4">
    <source>
        <dbReference type="Google" id="ProtNLM"/>
    </source>
</evidence>
<keyword evidence="3" id="KW-1185">Reference proteome</keyword>
<sequence>MARLGTALQQNLTGYPPEVQLFEQRVNDMQAQLATLPQAEHEAYAGAAATLDVAFRDSRNAEGRQRADEQLSQLGSALLARATIMDNDPVGRALSVFNRPVGGGYLTGLADQQQLGALGRLRQGFVTAATPAAREHYFTQATELKDTLQHRIATAIDQHTTQEAGKWGEAKAEVDRILHEADALTDAPGKRYELIGSQLYSTNPGTGRDDLADRRLLAFTQRMRDDPTLHDKLVNWSVDAGRKLNTYDVDAQKNYPDILNNLPPAGPDYVRDLADQYNAVLHDTSYKNESITPHARAEKLAEQVFEGTARFLLGMTPFAPLTAAFDAHSALSENTRLGIDLASGLVGLVAGEGATAFTERLAAKSATAVVKAGSEGHSPGEAISEAHLPARAIETGDDKIAIHNAPSVQPGKTGAAGVQSTPPAGDTAAQGLRVDEAVAEASQRINGEKSGLPDDYAVQTAPDTLKQAPGQQGVLTDGNGQRYIPNSGKIYPARFDRDNGTWRVYQPNNAYRPQYPVRLDAQGDWKVHSDVGLKGGMNPNDSPPPGLQQARPFGENYRVSTATGAAPSADMLRTLNPESWHSDANHWLENQVFSRRYQTAFDRLPDEQQQALRSWTYVDTSDTYSTGSGYDDDVNYELNQQLRDRTHESGTAARAKVLQTALGGLPRPGGESRLIRIGEVPADYASKLAAGDYVTNSPAFMSAASDSEYAQTTLRDGEFGDAPGSAFALYDIQSKSATPFVHRVTTLALGENEWLFRPNTLFRVDEMATATSQDGSTTPRIGLRLSEVPIESPTFAKNIYTGEQELVYPQGTTPVYAPLQATRTPPVKPSPPTPNQPPPPAHGDPNQPGPFMA</sequence>
<dbReference type="Gene3D" id="3.90.176.10">
    <property type="entry name" value="Toxin ADP-ribosyltransferase, Chain A, domain 1"/>
    <property type="match status" value="1"/>
</dbReference>
<comment type="caution">
    <text evidence="2">The sequence shown here is derived from an EMBL/GenBank/DDBJ whole genome shotgun (WGS) entry which is preliminary data.</text>
</comment>
<feature type="region of interest" description="Disordered" evidence="1">
    <location>
        <begin position="403"/>
        <end position="430"/>
    </location>
</feature>
<name>A0ABN7MNW1_9BURK</name>
<dbReference type="SUPFAM" id="SSF56399">
    <property type="entry name" value="ADP-ribosylation"/>
    <property type="match status" value="1"/>
</dbReference>
<reference evidence="2 3" key="1">
    <citation type="submission" date="2021-02" db="EMBL/GenBank/DDBJ databases">
        <authorList>
            <person name="Vanwijnsberghe S."/>
        </authorList>
    </citation>
    <scope>NUCLEOTIDE SEQUENCE [LARGE SCALE GENOMIC DNA]</scope>
    <source>
        <strain evidence="2 3">LMG 31837</strain>
    </source>
</reference>
<dbReference type="EMBL" id="CAJNBK010000028">
    <property type="protein sequence ID" value="CAE6819578.1"/>
    <property type="molecule type" value="Genomic_DNA"/>
</dbReference>
<accession>A0ABN7MNW1</accession>
<evidence type="ECO:0000313" key="2">
    <source>
        <dbReference type="EMBL" id="CAE6819578.1"/>
    </source>
</evidence>
<protein>
    <recommendedName>
        <fullName evidence="4">NAD(+)--protein-arginine ADP-ribosyltransferase</fullName>
    </recommendedName>
</protein>